<name>A0A2J7PPM0_9NEOP</name>
<comment type="caution">
    <text evidence="1">The sequence shown here is derived from an EMBL/GenBank/DDBJ whole genome shotgun (WGS) entry which is preliminary data.</text>
</comment>
<sequence length="50" mass="5994">MDEDRMYTDNPLQWLFEVSWPNFPRGRLTLPIKWGLAKVTQCMSSDLLRH</sequence>
<organism evidence="1 2">
    <name type="scientific">Cryptotermes secundus</name>
    <dbReference type="NCBI Taxonomy" id="105785"/>
    <lineage>
        <taxon>Eukaryota</taxon>
        <taxon>Metazoa</taxon>
        <taxon>Ecdysozoa</taxon>
        <taxon>Arthropoda</taxon>
        <taxon>Hexapoda</taxon>
        <taxon>Insecta</taxon>
        <taxon>Pterygota</taxon>
        <taxon>Neoptera</taxon>
        <taxon>Polyneoptera</taxon>
        <taxon>Dictyoptera</taxon>
        <taxon>Blattodea</taxon>
        <taxon>Blattoidea</taxon>
        <taxon>Termitoidae</taxon>
        <taxon>Kalotermitidae</taxon>
        <taxon>Cryptotermitinae</taxon>
        <taxon>Cryptotermes</taxon>
    </lineage>
</organism>
<dbReference type="EMBL" id="NEVH01022660">
    <property type="protein sequence ID" value="PNF18290.1"/>
    <property type="molecule type" value="Genomic_DNA"/>
</dbReference>
<keyword evidence="2" id="KW-1185">Reference proteome</keyword>
<proteinExistence type="predicted"/>
<gene>
    <name evidence="1" type="ORF">B7P43_G16317</name>
</gene>
<evidence type="ECO:0000313" key="1">
    <source>
        <dbReference type="EMBL" id="PNF18290.1"/>
    </source>
</evidence>
<reference evidence="1 2" key="1">
    <citation type="submission" date="2017-12" db="EMBL/GenBank/DDBJ databases">
        <title>Hemimetabolous genomes reveal molecular basis of termite eusociality.</title>
        <authorList>
            <person name="Harrison M.C."/>
            <person name="Jongepier E."/>
            <person name="Robertson H.M."/>
            <person name="Arning N."/>
            <person name="Bitard-Feildel T."/>
            <person name="Chao H."/>
            <person name="Childers C.P."/>
            <person name="Dinh H."/>
            <person name="Doddapaneni H."/>
            <person name="Dugan S."/>
            <person name="Gowin J."/>
            <person name="Greiner C."/>
            <person name="Han Y."/>
            <person name="Hu H."/>
            <person name="Hughes D.S.T."/>
            <person name="Huylmans A.-K."/>
            <person name="Kemena C."/>
            <person name="Kremer L.P.M."/>
            <person name="Lee S.L."/>
            <person name="Lopez-Ezquerra A."/>
            <person name="Mallet L."/>
            <person name="Monroy-Kuhn J.M."/>
            <person name="Moser A."/>
            <person name="Murali S.C."/>
            <person name="Muzny D.M."/>
            <person name="Otani S."/>
            <person name="Piulachs M.-D."/>
            <person name="Poelchau M."/>
            <person name="Qu J."/>
            <person name="Schaub F."/>
            <person name="Wada-Katsumata A."/>
            <person name="Worley K.C."/>
            <person name="Xie Q."/>
            <person name="Ylla G."/>
            <person name="Poulsen M."/>
            <person name="Gibbs R.A."/>
            <person name="Schal C."/>
            <person name="Richards S."/>
            <person name="Belles X."/>
            <person name="Korb J."/>
            <person name="Bornberg-Bauer E."/>
        </authorList>
    </citation>
    <scope>NUCLEOTIDE SEQUENCE [LARGE SCALE GENOMIC DNA]</scope>
    <source>
        <tissue evidence="1">Whole body</tissue>
    </source>
</reference>
<dbReference type="InParanoid" id="A0A2J7PPM0"/>
<dbReference type="AlphaFoldDB" id="A0A2J7PPM0"/>
<evidence type="ECO:0000313" key="2">
    <source>
        <dbReference type="Proteomes" id="UP000235965"/>
    </source>
</evidence>
<protein>
    <submittedName>
        <fullName evidence="1">Uncharacterized protein</fullName>
    </submittedName>
</protein>
<dbReference type="Proteomes" id="UP000235965">
    <property type="component" value="Unassembled WGS sequence"/>
</dbReference>
<accession>A0A2J7PPM0</accession>